<keyword evidence="4" id="KW-0808">Transferase</keyword>
<evidence type="ECO:0000313" key="5">
    <source>
        <dbReference type="Proteomes" id="UP001151760"/>
    </source>
</evidence>
<keyword evidence="5" id="KW-1185">Reference proteome</keyword>
<name>A0ABQ5B8V5_9ASTR</name>
<gene>
    <name evidence="4" type="ORF">Tco_0856988</name>
</gene>
<accession>A0ABQ5B8V5</accession>
<keyword evidence="4" id="KW-0548">Nucleotidyltransferase</keyword>
<feature type="domain" description="Reverse transcriptase Ty1/copia-type" evidence="3">
    <location>
        <begin position="893"/>
        <end position="965"/>
    </location>
</feature>
<dbReference type="PANTHER" id="PTHR36760">
    <property type="entry name" value="ACIDIC LEUCINE-RICH NUCLEAR PHOSPHOPROTEIN 32 FAMILY B PROTEIN"/>
    <property type="match status" value="1"/>
</dbReference>
<reference evidence="4" key="2">
    <citation type="submission" date="2022-01" db="EMBL/GenBank/DDBJ databases">
        <authorList>
            <person name="Yamashiro T."/>
            <person name="Shiraishi A."/>
            <person name="Satake H."/>
            <person name="Nakayama K."/>
        </authorList>
    </citation>
    <scope>NUCLEOTIDE SEQUENCE</scope>
</reference>
<feature type="compositionally biased region" description="Polar residues" evidence="2">
    <location>
        <begin position="332"/>
        <end position="349"/>
    </location>
</feature>
<dbReference type="Pfam" id="PF07727">
    <property type="entry name" value="RVT_2"/>
    <property type="match status" value="1"/>
</dbReference>
<feature type="region of interest" description="Disordered" evidence="2">
    <location>
        <begin position="328"/>
        <end position="352"/>
    </location>
</feature>
<organism evidence="4 5">
    <name type="scientific">Tanacetum coccineum</name>
    <dbReference type="NCBI Taxonomy" id="301880"/>
    <lineage>
        <taxon>Eukaryota</taxon>
        <taxon>Viridiplantae</taxon>
        <taxon>Streptophyta</taxon>
        <taxon>Embryophyta</taxon>
        <taxon>Tracheophyta</taxon>
        <taxon>Spermatophyta</taxon>
        <taxon>Magnoliopsida</taxon>
        <taxon>eudicotyledons</taxon>
        <taxon>Gunneridae</taxon>
        <taxon>Pentapetalae</taxon>
        <taxon>asterids</taxon>
        <taxon>campanulids</taxon>
        <taxon>Asterales</taxon>
        <taxon>Asteraceae</taxon>
        <taxon>Asteroideae</taxon>
        <taxon>Anthemideae</taxon>
        <taxon>Anthemidinae</taxon>
        <taxon>Tanacetum</taxon>
    </lineage>
</organism>
<dbReference type="EMBL" id="BQNB010012950">
    <property type="protein sequence ID" value="GJT09946.1"/>
    <property type="molecule type" value="Genomic_DNA"/>
</dbReference>
<feature type="coiled-coil region" evidence="1">
    <location>
        <begin position="508"/>
        <end position="596"/>
    </location>
</feature>
<feature type="region of interest" description="Disordered" evidence="2">
    <location>
        <begin position="727"/>
        <end position="788"/>
    </location>
</feature>
<dbReference type="PANTHER" id="PTHR36760:SF1">
    <property type="entry name" value="ACIDIC LEUCINE-RICH NUCLEAR PHOSPHOPROTEIN 32 FAMILY B PROTEIN"/>
    <property type="match status" value="1"/>
</dbReference>
<keyword evidence="4" id="KW-0695">RNA-directed DNA polymerase</keyword>
<keyword evidence="1" id="KW-0175">Coiled coil</keyword>
<evidence type="ECO:0000256" key="2">
    <source>
        <dbReference type="SAM" id="MobiDB-lite"/>
    </source>
</evidence>
<evidence type="ECO:0000313" key="4">
    <source>
        <dbReference type="EMBL" id="GJT09946.1"/>
    </source>
</evidence>
<comment type="caution">
    <text evidence="4">The sequence shown here is derived from an EMBL/GenBank/DDBJ whole genome shotgun (WGS) entry which is preliminary data.</text>
</comment>
<feature type="coiled-coil region" evidence="1">
    <location>
        <begin position="628"/>
        <end position="655"/>
    </location>
</feature>
<protein>
    <submittedName>
        <fullName evidence="4">Reverse transcriptase domain-containing protein</fullName>
    </submittedName>
</protein>
<evidence type="ECO:0000256" key="1">
    <source>
        <dbReference type="SAM" id="Coils"/>
    </source>
</evidence>
<feature type="coiled-coil region" evidence="1">
    <location>
        <begin position="435"/>
        <end position="469"/>
    </location>
</feature>
<sequence length="1109" mass="125052">MTDGELCLSSTCIFNIICSLLILSPYFFKFISFFISPLHFSLLLLSIIATSLYHQKTIVDKLRPKVVEEDDEEFLDFEIVFHDHHHASLINSNGNADQLEVQASVMENPEQKPEKLFEELDRFEDSTPMLKLPAEISVSHLNIQIIDLEACSSEAANLDTTRIFRRLESISDLGKASAMATTTTTNSAADNLKTNEKEWKRTLACKLFEKRCSLEGGGEGMDSLWEAFEEDDNTNKISRSSKKKTNLKNNKAKTEFKYFDDGVSEDGDEFMGNGQLCCLKALKMSTGKMNLGKGKPNLVKISKALKGFGMKQMPGAAITYFHGNNARRYHNRQGTNQSPSAPTTDSHGNNVDKHCNRQAIPLEYMHLGAYDQVLHRVLNTYGDIGTIEGQGIIKERTTQRPDYVSEWCFDYAKQFVEQQLVPFYDHFKKHIQAANDTFFKEIKEFEQIFDELEAEYEQCVLDNKNLTIEKKNLLIINECLIAECLEKDICSIVLTSDIVVPPSSNCLCEDLRSACDREHTKVLELEAEISKQKQLISESEKRFAFLEQNYVSLQLKFQNYKQCIDTSSASNAIFEINKLRQQLQGKDDTIRNLDAQINIMKVLNVGTTEGSCDQQALETDRIQLKDTITSLRIQLDGLKVENVSLKRRYDELSKANNHSRTVYTEKLSAFTAENTKLKAQVTGTTSSGPSTSETPKVLAPGMYNLGSKYIPPPKRANWVKPTPLPKKKQVTFSEPPRPSLKPTQKPVVQPNKQTNVCVPMSTGVKPTSGASKTVPKRAPRNHSSLPVKSANARRAHLCESTTVLWAEAVATACYTLISISLYTRNGRFHEKTYYELLKGKKPNLQYFRVFGSLCYPTNDYDDVGKLKAKADIVSGERVMRQELMNGKPPSSTAKLKEVSYVVNQKGFVDPEHPSHVYRLKKALYGLKQAPRAWYDKLSAFLIKSGFTKGVVDPTLFQREKQANTLTAPPHIDTPMAKRPNLDEDKGGKLIDPTRFCGMVGSLMYLSASRPDIVFAVCMCARYQAKPTEMHLTAIKRIFRYLKGTIHMGLWYPKDSRIELKAFANWRTMQDVMTHGEVPSGSAQNFLDIDLLGSVMPQSRKVPPSSNYRG</sequence>
<dbReference type="Proteomes" id="UP001151760">
    <property type="component" value="Unassembled WGS sequence"/>
</dbReference>
<reference evidence="4" key="1">
    <citation type="journal article" date="2022" name="Int. J. Mol. Sci.">
        <title>Draft Genome of Tanacetum Coccineum: Genomic Comparison of Closely Related Tanacetum-Family Plants.</title>
        <authorList>
            <person name="Yamashiro T."/>
            <person name="Shiraishi A."/>
            <person name="Nakayama K."/>
            <person name="Satake H."/>
        </authorList>
    </citation>
    <scope>NUCLEOTIDE SEQUENCE</scope>
</reference>
<evidence type="ECO:0000259" key="3">
    <source>
        <dbReference type="Pfam" id="PF07727"/>
    </source>
</evidence>
<dbReference type="GO" id="GO:0003964">
    <property type="term" value="F:RNA-directed DNA polymerase activity"/>
    <property type="evidence" value="ECO:0007669"/>
    <property type="project" value="UniProtKB-KW"/>
</dbReference>
<proteinExistence type="predicted"/>
<dbReference type="InterPro" id="IPR013103">
    <property type="entry name" value="RVT_2"/>
</dbReference>